<sequence length="437" mass="48106">MKSKPPHSASTDTDADLPSASASVESPSATFNPWAAAAAKHKDSDSQSEEPSSSESSPTSSPQSSLKPQASSVPKSERVNKARGEGEKPVNRAKPAYKERSASSDRAARSMGERGAKPSGKRSADGKWVFEKKSDKSPYASSTKPIGLHPRNPHSGRYDMTLLVEVLPDLADFLQLNPSGEQTIDFSNNAAVLCLNTALLQHYYKVEDWSIPKGYLCPPIPGRADYIHYLADLLAEHDVSKLSTNEPPRILDIGTGANLIYPIIGTHAYGWQFTGTETDGTAVRNAHAIVEANPSLSKTEILMQRNSEFLFKNMIRSGDYFEATMCNPPFFSSQREAENQAARKWKNLKGEKGSVTRNFGGKSNELWCEGGELAFLKRMMRESVNYADQVGWFTSLVSDGDHLPLFKKVLQQQGAKQIEITPMAQGQKVSRFIAWRY</sequence>
<keyword evidence="3 6" id="KW-0489">Methyltransferase</keyword>
<evidence type="ECO:0000256" key="1">
    <source>
        <dbReference type="ARBA" id="ARBA00022490"/>
    </source>
</evidence>
<organism evidence="8 9">
    <name type="scientific">Thalassolituus oleivorans MIL-1</name>
    <dbReference type="NCBI Taxonomy" id="1298593"/>
    <lineage>
        <taxon>Bacteria</taxon>
        <taxon>Pseudomonadati</taxon>
        <taxon>Pseudomonadota</taxon>
        <taxon>Gammaproteobacteria</taxon>
        <taxon>Oceanospirillales</taxon>
        <taxon>Oceanospirillaceae</taxon>
        <taxon>Thalassolituus</taxon>
    </lineage>
</organism>
<evidence type="ECO:0000256" key="5">
    <source>
        <dbReference type="ARBA" id="ARBA00022691"/>
    </source>
</evidence>
<evidence type="ECO:0000313" key="8">
    <source>
        <dbReference type="EMBL" id="CCU71662.1"/>
    </source>
</evidence>
<feature type="compositionally biased region" description="Low complexity" evidence="7">
    <location>
        <begin position="18"/>
        <end position="29"/>
    </location>
</feature>
<dbReference type="HAMAP" id="MF_01848">
    <property type="entry name" value="23SrRNA_methyltr_F"/>
    <property type="match status" value="1"/>
</dbReference>
<proteinExistence type="inferred from homology"/>
<feature type="compositionally biased region" description="Low complexity" evidence="7">
    <location>
        <begin position="49"/>
        <end position="65"/>
    </location>
</feature>
<feature type="compositionally biased region" description="Basic and acidic residues" evidence="7">
    <location>
        <begin position="75"/>
        <end position="136"/>
    </location>
</feature>
<protein>
    <recommendedName>
        <fullName evidence="6">Ribosomal RNA large subunit methyltransferase F</fullName>
        <ecNumber evidence="6">2.1.1.181</ecNumber>
    </recommendedName>
    <alternativeName>
        <fullName evidence="6">23S rRNA mA1618 methyltransferase</fullName>
    </alternativeName>
    <alternativeName>
        <fullName evidence="6">rRNA adenine N-6-methyltransferase</fullName>
    </alternativeName>
</protein>
<keyword evidence="4 6" id="KW-0808">Transferase</keyword>
<dbReference type="Pfam" id="PF05971">
    <property type="entry name" value="Methyltransf_10"/>
    <property type="match status" value="1"/>
</dbReference>
<dbReference type="AlphaFoldDB" id="M5DR90"/>
<dbReference type="InterPro" id="IPR010286">
    <property type="entry name" value="METTL16/RlmF"/>
</dbReference>
<dbReference type="KEGG" id="tol:TOL_1234"/>
<comment type="function">
    <text evidence="6">Specifically methylates the adenine in position 1618 of 23S rRNA.</text>
</comment>
<dbReference type="STRING" id="187493.CN03_11990"/>
<dbReference type="InterPro" id="IPR029063">
    <property type="entry name" value="SAM-dependent_MTases_sf"/>
</dbReference>
<evidence type="ECO:0000256" key="3">
    <source>
        <dbReference type="ARBA" id="ARBA00022603"/>
    </source>
</evidence>
<dbReference type="EC" id="2.1.1.181" evidence="6"/>
<dbReference type="NCBIfam" id="NF008725">
    <property type="entry name" value="PRK11727.1"/>
    <property type="match status" value="1"/>
</dbReference>
<keyword evidence="9" id="KW-1185">Reference proteome</keyword>
<dbReference type="EMBL" id="HF680312">
    <property type="protein sequence ID" value="CCU71662.1"/>
    <property type="molecule type" value="Genomic_DNA"/>
</dbReference>
<evidence type="ECO:0000256" key="2">
    <source>
        <dbReference type="ARBA" id="ARBA00022552"/>
    </source>
</evidence>
<dbReference type="HOGENOM" id="CLU_027534_6_0_6"/>
<evidence type="ECO:0000256" key="4">
    <source>
        <dbReference type="ARBA" id="ARBA00022679"/>
    </source>
</evidence>
<keyword evidence="1 6" id="KW-0963">Cytoplasm</keyword>
<gene>
    <name evidence="6" type="primary">rlmF</name>
    <name evidence="8" type="ORF">TOL_1234</name>
</gene>
<keyword evidence="5 6" id="KW-0949">S-adenosyl-L-methionine</keyword>
<comment type="subcellular location">
    <subcellularLocation>
        <location evidence="6">Cytoplasm</location>
    </subcellularLocation>
</comment>
<dbReference type="Gene3D" id="3.40.50.150">
    <property type="entry name" value="Vaccinia Virus protein VP39"/>
    <property type="match status" value="1"/>
</dbReference>
<keyword evidence="2 6" id="KW-0698">rRNA processing</keyword>
<evidence type="ECO:0000313" key="9">
    <source>
        <dbReference type="Proteomes" id="UP000011866"/>
    </source>
</evidence>
<dbReference type="Proteomes" id="UP000011866">
    <property type="component" value="Chromosome"/>
</dbReference>
<dbReference type="InterPro" id="IPR016909">
    <property type="entry name" value="rRNA_lsu_MeTfrase_F"/>
</dbReference>
<dbReference type="eggNOG" id="COG3129">
    <property type="taxonomic scope" value="Bacteria"/>
</dbReference>
<evidence type="ECO:0000256" key="6">
    <source>
        <dbReference type="HAMAP-Rule" id="MF_01848"/>
    </source>
</evidence>
<dbReference type="GO" id="GO:0005737">
    <property type="term" value="C:cytoplasm"/>
    <property type="evidence" value="ECO:0007669"/>
    <property type="project" value="UniProtKB-SubCell"/>
</dbReference>
<dbReference type="GO" id="GO:0052907">
    <property type="term" value="F:23S rRNA (adenine(1618)-N(6))-methyltransferase activity"/>
    <property type="evidence" value="ECO:0007669"/>
    <property type="project" value="UniProtKB-EC"/>
</dbReference>
<name>M5DR90_9GAMM</name>
<feature type="region of interest" description="Disordered" evidence="7">
    <location>
        <begin position="1"/>
        <end position="153"/>
    </location>
</feature>
<accession>M5DR90</accession>
<dbReference type="RefSeq" id="WP_015486399.1">
    <property type="nucleotide sequence ID" value="NC_020888.1"/>
</dbReference>
<dbReference type="SUPFAM" id="SSF53335">
    <property type="entry name" value="S-adenosyl-L-methionine-dependent methyltransferases"/>
    <property type="match status" value="1"/>
</dbReference>
<dbReference type="PANTHER" id="PTHR13393:SF0">
    <property type="entry name" value="RNA N6-ADENOSINE-METHYLTRANSFERASE METTL16"/>
    <property type="match status" value="1"/>
</dbReference>
<comment type="catalytic activity">
    <reaction evidence="6">
        <text>adenosine(1618) in 23S rRNA + S-adenosyl-L-methionine = N(6)-methyladenosine(1618) in 23S rRNA + S-adenosyl-L-homocysteine + H(+)</text>
        <dbReference type="Rhea" id="RHEA:16497"/>
        <dbReference type="Rhea" id="RHEA-COMP:10229"/>
        <dbReference type="Rhea" id="RHEA-COMP:10231"/>
        <dbReference type="ChEBI" id="CHEBI:15378"/>
        <dbReference type="ChEBI" id="CHEBI:57856"/>
        <dbReference type="ChEBI" id="CHEBI:59789"/>
        <dbReference type="ChEBI" id="CHEBI:74411"/>
        <dbReference type="ChEBI" id="CHEBI:74449"/>
        <dbReference type="EC" id="2.1.1.181"/>
    </reaction>
</comment>
<evidence type="ECO:0000256" key="7">
    <source>
        <dbReference type="SAM" id="MobiDB-lite"/>
    </source>
</evidence>
<comment type="similarity">
    <text evidence="6">Belongs to the methyltransferase superfamily. METTL16/RlmF family.</text>
</comment>
<dbReference type="GeneID" id="79176148"/>
<dbReference type="PANTHER" id="PTHR13393">
    <property type="entry name" value="SAM-DEPENDENT METHYLTRANSFERASE"/>
    <property type="match status" value="1"/>
</dbReference>
<dbReference type="PATRIC" id="fig|1298593.3.peg.1187"/>
<dbReference type="GO" id="GO:0070475">
    <property type="term" value="P:rRNA base methylation"/>
    <property type="evidence" value="ECO:0007669"/>
    <property type="project" value="TreeGrafter"/>
</dbReference>
<reference evidence="8 9" key="1">
    <citation type="journal article" date="2013" name="Genome Announc.">
        <title>Genome Sequence of Thalassolituus oleivorans MIL-1 (DSM 14913T).</title>
        <authorList>
            <person name="Golyshin P.N."/>
            <person name="Werner J."/>
            <person name="Chernikova T.N."/>
            <person name="Tran H."/>
            <person name="Ferrer M."/>
            <person name="Yakimov M.M."/>
            <person name="Teeling H."/>
            <person name="Golyshina O.V."/>
        </authorList>
    </citation>
    <scope>NUCLEOTIDE SEQUENCE [LARGE SCALE GENOMIC DNA]</scope>
    <source>
        <strain evidence="8 9">MIL-1</strain>
    </source>
</reference>